<evidence type="ECO:0000313" key="2">
    <source>
        <dbReference type="EMBL" id="AJE81322.1"/>
    </source>
</evidence>
<evidence type="ECO:0000313" key="3">
    <source>
        <dbReference type="Proteomes" id="UP000031523"/>
    </source>
</evidence>
<dbReference type="AlphaFoldDB" id="A0A0B5ETA1"/>
<organism evidence="2 3">
    <name type="scientific">Streptomyces albus (strain ATCC 21838 / DSM 41398 / FERM P-419 / JCM 4703 / NBRC 107858)</name>
    <dbReference type="NCBI Taxonomy" id="1081613"/>
    <lineage>
        <taxon>Bacteria</taxon>
        <taxon>Bacillati</taxon>
        <taxon>Actinomycetota</taxon>
        <taxon>Actinomycetes</taxon>
        <taxon>Kitasatosporales</taxon>
        <taxon>Streptomycetaceae</taxon>
        <taxon>Streptomyces</taxon>
    </lineage>
</organism>
<dbReference type="EMBL" id="CP010519">
    <property type="protein sequence ID" value="AJE81322.1"/>
    <property type="molecule type" value="Genomic_DNA"/>
</dbReference>
<evidence type="ECO:0000256" key="1">
    <source>
        <dbReference type="SAM" id="MobiDB-lite"/>
    </source>
</evidence>
<feature type="region of interest" description="Disordered" evidence="1">
    <location>
        <begin position="1"/>
        <end position="39"/>
    </location>
</feature>
<proteinExistence type="predicted"/>
<gene>
    <name evidence="2" type="ORF">SLNWT_0946</name>
</gene>
<keyword evidence="3" id="KW-1185">Reference proteome</keyword>
<accession>A0A0B5ETA1</accession>
<name>A0A0B5ETA1_STRA4</name>
<dbReference type="KEGG" id="sals:SLNWT_0946"/>
<dbReference type="Proteomes" id="UP000031523">
    <property type="component" value="Chromosome"/>
</dbReference>
<protein>
    <submittedName>
        <fullName evidence="2">Uncharacterized protein</fullName>
    </submittedName>
</protein>
<reference evidence="2 3" key="1">
    <citation type="submission" date="2015-01" db="EMBL/GenBank/DDBJ databases">
        <title>Enhanced salinomycin production by adjusting the supply of polyketide extender units in Streptomyce albus DSM 41398.</title>
        <authorList>
            <person name="Lu C."/>
        </authorList>
    </citation>
    <scope>NUCLEOTIDE SEQUENCE [LARGE SCALE GENOMIC DNA]</scope>
    <source>
        <strain evidence="3">ATCC 21838 / DSM 41398 / FERM P-419 / JCM 4703 / NBRC 107858</strain>
    </source>
</reference>
<feature type="compositionally biased region" description="Basic and acidic residues" evidence="1">
    <location>
        <begin position="28"/>
        <end position="39"/>
    </location>
</feature>
<sequence length="39" mass="4220">MGAGVACAVDHRVREDEEQEGRAFPGRGADRGRDASHRP</sequence>